<dbReference type="SUPFAM" id="SSF82771">
    <property type="entry name" value="GIY-YIG endonuclease"/>
    <property type="match status" value="1"/>
</dbReference>
<accession>A0A1G2NZL0</accession>
<comment type="caution">
    <text evidence="3">The sequence shown here is derived from an EMBL/GenBank/DDBJ whole genome shotgun (WGS) entry which is preliminary data.</text>
</comment>
<dbReference type="EMBL" id="MHSK01000031">
    <property type="protein sequence ID" value="OHA41535.1"/>
    <property type="molecule type" value="Genomic_DNA"/>
</dbReference>
<protein>
    <recommendedName>
        <fullName evidence="2">GIY-YIG domain-containing protein</fullName>
    </recommendedName>
</protein>
<comment type="similarity">
    <text evidence="1">Belongs to the UPF0213 family.</text>
</comment>
<reference evidence="3 4" key="1">
    <citation type="journal article" date="2016" name="Nat. Commun.">
        <title>Thousands of microbial genomes shed light on interconnected biogeochemical processes in an aquifer system.</title>
        <authorList>
            <person name="Anantharaman K."/>
            <person name="Brown C.T."/>
            <person name="Hug L.A."/>
            <person name="Sharon I."/>
            <person name="Castelle C.J."/>
            <person name="Probst A.J."/>
            <person name="Thomas B.C."/>
            <person name="Singh A."/>
            <person name="Wilkins M.J."/>
            <person name="Karaoz U."/>
            <person name="Brodie E.L."/>
            <person name="Williams K.H."/>
            <person name="Hubbard S.S."/>
            <person name="Banfield J.F."/>
        </authorList>
    </citation>
    <scope>NUCLEOTIDE SEQUENCE [LARGE SCALE GENOMIC DNA]</scope>
</reference>
<dbReference type="InterPro" id="IPR000305">
    <property type="entry name" value="GIY-YIG_endonuc"/>
</dbReference>
<organism evidence="3 4">
    <name type="scientific">Candidatus Taylorbacteria bacterium RIFCSPLOWO2_12_FULL_43_20</name>
    <dbReference type="NCBI Taxonomy" id="1802332"/>
    <lineage>
        <taxon>Bacteria</taxon>
        <taxon>Candidatus Tayloriibacteriota</taxon>
    </lineage>
</organism>
<name>A0A1G2NZL0_9BACT</name>
<evidence type="ECO:0000256" key="1">
    <source>
        <dbReference type="ARBA" id="ARBA00007435"/>
    </source>
</evidence>
<evidence type="ECO:0000259" key="2">
    <source>
        <dbReference type="PROSITE" id="PS50164"/>
    </source>
</evidence>
<evidence type="ECO:0000313" key="4">
    <source>
        <dbReference type="Proteomes" id="UP000177269"/>
    </source>
</evidence>
<dbReference type="Proteomes" id="UP000177269">
    <property type="component" value="Unassembled WGS sequence"/>
</dbReference>
<dbReference type="PROSITE" id="PS50164">
    <property type="entry name" value="GIY_YIG"/>
    <property type="match status" value="1"/>
</dbReference>
<proteinExistence type="inferred from homology"/>
<feature type="domain" description="GIY-YIG" evidence="2">
    <location>
        <begin position="4"/>
        <end position="79"/>
    </location>
</feature>
<dbReference type="InterPro" id="IPR050190">
    <property type="entry name" value="UPF0213_domain"/>
</dbReference>
<dbReference type="AlphaFoldDB" id="A0A1G2NZL0"/>
<evidence type="ECO:0000313" key="3">
    <source>
        <dbReference type="EMBL" id="OHA41535.1"/>
    </source>
</evidence>
<gene>
    <name evidence="3" type="ORF">A3G52_02605</name>
</gene>
<dbReference type="Pfam" id="PF01541">
    <property type="entry name" value="GIY-YIG"/>
    <property type="match status" value="1"/>
</dbReference>
<dbReference type="PANTHER" id="PTHR34477">
    <property type="entry name" value="UPF0213 PROTEIN YHBQ"/>
    <property type="match status" value="1"/>
</dbReference>
<dbReference type="Gene3D" id="3.40.1440.10">
    <property type="entry name" value="GIY-YIG endonuclease"/>
    <property type="match status" value="1"/>
</dbReference>
<dbReference type="PANTHER" id="PTHR34477:SF1">
    <property type="entry name" value="UPF0213 PROTEIN YHBQ"/>
    <property type="match status" value="1"/>
</dbReference>
<sequence>MLFMKGYVYIITDRCGKYYIGSTANIEKRFAAHQNKHTRTTARMKNIKIVLTQEYTIIEMARNVERKIKKLKRRAYLEKIIKDGYIRTKI</sequence>
<dbReference type="InterPro" id="IPR035901">
    <property type="entry name" value="GIY-YIG_endonuc_sf"/>
</dbReference>
<dbReference type="SMART" id="SM00465">
    <property type="entry name" value="GIYc"/>
    <property type="match status" value="1"/>
</dbReference>